<keyword evidence="4" id="KW-1185">Reference proteome</keyword>
<evidence type="ECO:0000313" key="1">
    <source>
        <dbReference type="EMBL" id="NWJ48977.1"/>
    </source>
</evidence>
<dbReference type="Proteomes" id="UP001431572">
    <property type="component" value="Chromosome 2"/>
</dbReference>
<dbReference type="InterPro" id="IPR029032">
    <property type="entry name" value="AhpD-like"/>
</dbReference>
<evidence type="ECO:0000313" key="3">
    <source>
        <dbReference type="Proteomes" id="UP000521676"/>
    </source>
</evidence>
<sequence length="332" mass="36585">MRVMEGVATGRIKYVKAVSPRNAQGLVAEAYRQMQRDFVISPPFTIHSSQPEIMAGIWMLVRETMLHGQVRREIKEAIATTVSESNACPYCREVHGMLMRAYSAEKNDAEKKKAIQWAKAIRTPEEATLKTPPFSSSTAPEYLGTAFIFHYINRMVTIFVEGGLTPEMGALTGLVRSGVFAPVLWLVAHQKVKPGTSLTLLPSAPLPQELAWATPNKAIAEALARLATVIETAGQAAIPAPIRSRVLTSLDNWHGEAMGISRKWVEEAVADLEEEHKALARLLLLVALAAYQVDEETIKQARVTLREDKSLIAACAWAAFQASKRVTSWLVI</sequence>
<evidence type="ECO:0000313" key="4">
    <source>
        <dbReference type="Proteomes" id="UP001431572"/>
    </source>
</evidence>
<protein>
    <submittedName>
        <fullName evidence="1">Carboxymuconolactone decarboxylase family protein</fullName>
    </submittedName>
</protein>
<proteinExistence type="predicted"/>
<reference evidence="1 3" key="1">
    <citation type="submission" date="2020-06" db="EMBL/GenBank/DDBJ databases">
        <title>Anoxygenic phototrophic Chloroflexota member uses a Type I reaction center.</title>
        <authorList>
            <person name="Tsuji J.M."/>
            <person name="Shaw N.A."/>
            <person name="Nagashima S."/>
            <person name="Venkiteswaran J."/>
            <person name="Schiff S.L."/>
            <person name="Hanada S."/>
            <person name="Tank M."/>
            <person name="Neufeld J.D."/>
        </authorList>
    </citation>
    <scope>NUCLEOTIDE SEQUENCE [LARGE SCALE GENOMIC DNA]</scope>
    <source>
        <strain evidence="1">L227-S17</strain>
    </source>
</reference>
<accession>A0A8T7MA14</accession>
<dbReference type="RefSeq" id="WP_341470811.1">
    <property type="nucleotide sequence ID" value="NZ_CP128400.1"/>
</dbReference>
<dbReference type="EMBL" id="CP128400">
    <property type="protein sequence ID" value="WJW68906.1"/>
    <property type="molecule type" value="Genomic_DNA"/>
</dbReference>
<organism evidence="1 3">
    <name type="scientific">Candidatus Chlorohelix allophototropha</name>
    <dbReference type="NCBI Taxonomy" id="3003348"/>
    <lineage>
        <taxon>Bacteria</taxon>
        <taxon>Bacillati</taxon>
        <taxon>Chloroflexota</taxon>
        <taxon>Chloroflexia</taxon>
        <taxon>Candidatus Chloroheliales</taxon>
        <taxon>Candidatus Chloroheliaceae</taxon>
        <taxon>Candidatus Chlorohelix</taxon>
    </lineage>
</organism>
<dbReference type="EMBL" id="JACATZ010000003">
    <property type="protein sequence ID" value="NWJ48977.1"/>
    <property type="molecule type" value="Genomic_DNA"/>
</dbReference>
<evidence type="ECO:0000313" key="2">
    <source>
        <dbReference type="EMBL" id="WJW68906.1"/>
    </source>
</evidence>
<dbReference type="Gene3D" id="1.20.1290.10">
    <property type="entry name" value="AhpD-like"/>
    <property type="match status" value="1"/>
</dbReference>
<dbReference type="SUPFAM" id="SSF69118">
    <property type="entry name" value="AhpD-like"/>
    <property type="match status" value="1"/>
</dbReference>
<dbReference type="Proteomes" id="UP000521676">
    <property type="component" value="Unassembled WGS sequence"/>
</dbReference>
<gene>
    <name evidence="1" type="ORF">HXX08_24210</name>
    <name evidence="2" type="ORF">OZ401_004528</name>
</gene>
<dbReference type="AlphaFoldDB" id="A0A8T7MA14"/>
<reference evidence="2" key="2">
    <citation type="journal article" date="2024" name="Nature">
        <title>Anoxygenic phototroph of the Chloroflexota uses a type I reaction centre.</title>
        <authorList>
            <person name="Tsuji J.M."/>
            <person name="Shaw N.A."/>
            <person name="Nagashima S."/>
            <person name="Venkiteswaran J.J."/>
            <person name="Schiff S.L."/>
            <person name="Watanabe T."/>
            <person name="Fukui M."/>
            <person name="Hanada S."/>
            <person name="Tank M."/>
            <person name="Neufeld J.D."/>
        </authorList>
    </citation>
    <scope>NUCLEOTIDE SEQUENCE</scope>
    <source>
        <strain evidence="2">L227-S17</strain>
    </source>
</reference>
<name>A0A8T7MA14_9CHLR</name>